<dbReference type="GeneID" id="108496141"/>
<feature type="non-terminal residue" evidence="4">
    <location>
        <position position="428"/>
    </location>
</feature>
<dbReference type="Pfam" id="PF00078">
    <property type="entry name" value="RVT_1"/>
    <property type="match status" value="1"/>
</dbReference>
<protein>
    <submittedName>
        <fullName evidence="4">Uncharacterized protein LOC108496141</fullName>
    </submittedName>
</protein>
<feature type="domain" description="Reverse transcriptase" evidence="2">
    <location>
        <begin position="251"/>
        <end position="428"/>
    </location>
</feature>
<proteinExistence type="predicted"/>
<dbReference type="GO" id="GO:0003824">
    <property type="term" value="F:catalytic activity"/>
    <property type="evidence" value="ECO:0007669"/>
    <property type="project" value="InterPro"/>
</dbReference>
<dbReference type="SUPFAM" id="SSF56219">
    <property type="entry name" value="DNase I-like"/>
    <property type="match status" value="1"/>
</dbReference>
<gene>
    <name evidence="4" type="primary">LOC108496141</name>
</gene>
<dbReference type="AlphaFoldDB" id="A0A6J0H0I3"/>
<organism evidence="3 4">
    <name type="scientific">Lepidothrix coronata</name>
    <name type="common">blue-crowned manakin</name>
    <dbReference type="NCBI Taxonomy" id="321398"/>
    <lineage>
        <taxon>Eukaryota</taxon>
        <taxon>Metazoa</taxon>
        <taxon>Chordata</taxon>
        <taxon>Craniata</taxon>
        <taxon>Vertebrata</taxon>
        <taxon>Euteleostomi</taxon>
        <taxon>Archelosauria</taxon>
        <taxon>Archosauria</taxon>
        <taxon>Dinosauria</taxon>
        <taxon>Saurischia</taxon>
        <taxon>Theropoda</taxon>
        <taxon>Coelurosauria</taxon>
        <taxon>Aves</taxon>
        <taxon>Neognathae</taxon>
        <taxon>Neoaves</taxon>
        <taxon>Telluraves</taxon>
        <taxon>Australaves</taxon>
        <taxon>Passeriformes</taxon>
        <taxon>Pipridae</taxon>
        <taxon>Lepidothrix</taxon>
    </lineage>
</organism>
<dbReference type="Proteomes" id="UP000504624">
    <property type="component" value="Unplaced"/>
</dbReference>
<dbReference type="PANTHER" id="PTHR47027:SF20">
    <property type="entry name" value="REVERSE TRANSCRIPTASE-LIKE PROTEIN WITH RNA-DIRECTED DNA POLYMERASE DOMAIN"/>
    <property type="match status" value="1"/>
</dbReference>
<dbReference type="CDD" id="cd01650">
    <property type="entry name" value="RT_nLTR_like"/>
    <property type="match status" value="1"/>
</dbReference>
<keyword evidence="3" id="KW-1185">Reference proteome</keyword>
<reference evidence="4" key="1">
    <citation type="submission" date="2025-08" db="UniProtKB">
        <authorList>
            <consortium name="RefSeq"/>
        </authorList>
    </citation>
    <scope>IDENTIFICATION</scope>
</reference>
<dbReference type="InterPro" id="IPR000477">
    <property type="entry name" value="RT_dom"/>
</dbReference>
<feature type="region of interest" description="Disordered" evidence="1">
    <location>
        <begin position="1"/>
        <end position="73"/>
    </location>
</feature>
<sequence>MAPEAVATPGCEQHPRPTLPPLNNHGGRAGPSGEGQGRAGRHRPAGQVLAPPPPGPGTARPPRPLPEGNSPAPVGRFGFMIKNSIVPKLENLPSAHSDQIISLRLPLHNKQHVVLFSLYAPTLQADPAEKDKFYTDLRCLIQKVPVDDKIIILGDFNARVGKNFEAWKGILGKHGVGSCNDNGRLLLEFCAEQQLTITNTIFQQKNSLKTTWMHPRSEHWHLIDYVLMRRTGVRDVHHTRVMSSAECQTDHRLVHCELPSDLRDAVIITLYKKKGIKSDCSNYHGITLLSFAGKILARILLNRPLPAIAEGILPESQCGFRANRSTTDMVFVLRQLQEKCREQNKGLYVTFVDLTKAFDTVSRKGLWQILEGLGCPPKFLKMIISLHEDQHGQVRYGNALSEPFLITNGVKQGCVLAPTLFTVFFSMM</sequence>
<dbReference type="InterPro" id="IPR036691">
    <property type="entry name" value="Endo/exonu/phosph_ase_sf"/>
</dbReference>
<feature type="compositionally biased region" description="Gly residues" evidence="1">
    <location>
        <begin position="27"/>
        <end position="38"/>
    </location>
</feature>
<dbReference type="OrthoDB" id="10063195at2759"/>
<evidence type="ECO:0000313" key="3">
    <source>
        <dbReference type="Proteomes" id="UP000504624"/>
    </source>
</evidence>
<dbReference type="RefSeq" id="XP_017668058.1">
    <property type="nucleotide sequence ID" value="XM_017812569.1"/>
</dbReference>
<dbReference type="PROSITE" id="PS50878">
    <property type="entry name" value="RT_POL"/>
    <property type="match status" value="1"/>
</dbReference>
<dbReference type="PANTHER" id="PTHR47027">
    <property type="entry name" value="REVERSE TRANSCRIPTASE DOMAIN-CONTAINING PROTEIN"/>
    <property type="match status" value="1"/>
</dbReference>
<name>A0A6J0H0I3_9PASS</name>
<evidence type="ECO:0000256" key="1">
    <source>
        <dbReference type="SAM" id="MobiDB-lite"/>
    </source>
</evidence>
<evidence type="ECO:0000313" key="4">
    <source>
        <dbReference type="RefSeq" id="XP_017668058.1"/>
    </source>
</evidence>
<dbReference type="Gene3D" id="3.60.10.10">
    <property type="entry name" value="Endonuclease/exonuclease/phosphatase"/>
    <property type="match status" value="1"/>
</dbReference>
<accession>A0A6J0H0I3</accession>
<evidence type="ECO:0000259" key="2">
    <source>
        <dbReference type="PROSITE" id="PS50878"/>
    </source>
</evidence>
<feature type="compositionally biased region" description="Pro residues" evidence="1">
    <location>
        <begin position="50"/>
        <end position="65"/>
    </location>
</feature>